<gene>
    <name evidence="2" type="ORF">QVD17_26856</name>
</gene>
<dbReference type="EMBL" id="JAUHHV010000007">
    <property type="protein sequence ID" value="KAK1417722.1"/>
    <property type="molecule type" value="Genomic_DNA"/>
</dbReference>
<proteinExistence type="predicted"/>
<evidence type="ECO:0000259" key="1">
    <source>
        <dbReference type="Pfam" id="PF00931"/>
    </source>
</evidence>
<sequence length="704" mass="79337">MIRASIVLEQEMKRYDDIIEAETDDEKKSEWIEKVKAWRASLLKAGSFTGMVLANGYEAELVSNIVNVIRKKLKYKLLYIEDKLVGIENHVTIIESWLQDPSPDALVLFIHGMGGVGKTTISKCIFNSNCHDYHSSCFLANIHETSTQHGGLLGLQKQLLFTLTGEDVIWNLDEGIVKMVGSLKILNLSYSVELIKTPNFDGLPGLESLLLEGCLSLTQVCESIKYLERLVMLDISGCRGLKNIPCLPRSLVSLEMNGCSSLVGLGQVQCFDSCALISRLVDINVSNCNLFDSSFPEDWSKLLSLKSLNMSSNHITSLPGCVKTLPSLEELYADNCSRLQSVLDIPKSVNYLTLFGNKSLEIVQPTQNPCLLQVHRSEKLCEVEGCFKVESIKNVDRKVIRYLGLEWVSENAYIEEESIKVLYEFGIFSTWVSGGTLPCFQYKEMGSRISFKVPSHPSGSRISGLNACFSATHCASNALEVRNELNEKVFFWNVEVSNKTKDFVWRYVPEIKIDREKSDDYIWLSLWRTGNLLDDGDEIVFSCYLLGGAVQECCVNLVYDVDDDEAVDENKEEIDEDKKDTRHCMLNNHISWTDRLRVEVSDYVDSGKTYRFTTPCVITYPDFDGISDITVDWWGVKSGRPVKYIRMCFRIVRYADGVDGTSTKPISYVMCTPYIGGIIDVNESNLAFIHSILLMHTGCLMKCP</sequence>
<dbReference type="Gene3D" id="3.80.10.10">
    <property type="entry name" value="Ribonuclease Inhibitor"/>
    <property type="match status" value="1"/>
</dbReference>
<dbReference type="AlphaFoldDB" id="A0AAD8NQP7"/>
<dbReference type="InterPro" id="IPR001611">
    <property type="entry name" value="Leu-rich_rpt"/>
</dbReference>
<accession>A0AAD8NQP7</accession>
<dbReference type="Proteomes" id="UP001229421">
    <property type="component" value="Unassembled WGS sequence"/>
</dbReference>
<evidence type="ECO:0000313" key="3">
    <source>
        <dbReference type="Proteomes" id="UP001229421"/>
    </source>
</evidence>
<dbReference type="Gene3D" id="3.40.50.10140">
    <property type="entry name" value="Toll/interleukin-1 receptor homology (TIR) domain"/>
    <property type="match status" value="1"/>
</dbReference>
<dbReference type="PANTHER" id="PTHR11017">
    <property type="entry name" value="LEUCINE-RICH REPEAT-CONTAINING PROTEIN"/>
    <property type="match status" value="1"/>
</dbReference>
<protein>
    <recommendedName>
        <fullName evidence="1">NB-ARC domain-containing protein</fullName>
    </recommendedName>
</protein>
<name>A0AAD8NQP7_TARER</name>
<dbReference type="SUPFAM" id="SSF52540">
    <property type="entry name" value="P-loop containing nucleoside triphosphate hydrolases"/>
    <property type="match status" value="1"/>
</dbReference>
<dbReference type="Gene3D" id="3.40.50.300">
    <property type="entry name" value="P-loop containing nucleotide triphosphate hydrolases"/>
    <property type="match status" value="1"/>
</dbReference>
<dbReference type="PROSITE" id="PS51450">
    <property type="entry name" value="LRR"/>
    <property type="match status" value="1"/>
</dbReference>
<organism evidence="2 3">
    <name type="scientific">Tagetes erecta</name>
    <name type="common">African marigold</name>
    <dbReference type="NCBI Taxonomy" id="13708"/>
    <lineage>
        <taxon>Eukaryota</taxon>
        <taxon>Viridiplantae</taxon>
        <taxon>Streptophyta</taxon>
        <taxon>Embryophyta</taxon>
        <taxon>Tracheophyta</taxon>
        <taxon>Spermatophyta</taxon>
        <taxon>Magnoliopsida</taxon>
        <taxon>eudicotyledons</taxon>
        <taxon>Gunneridae</taxon>
        <taxon>Pentapetalae</taxon>
        <taxon>asterids</taxon>
        <taxon>campanulids</taxon>
        <taxon>Asterales</taxon>
        <taxon>Asteraceae</taxon>
        <taxon>Asteroideae</taxon>
        <taxon>Heliantheae alliance</taxon>
        <taxon>Tageteae</taxon>
        <taxon>Tagetes</taxon>
    </lineage>
</organism>
<dbReference type="InterPro" id="IPR002182">
    <property type="entry name" value="NB-ARC"/>
</dbReference>
<comment type="caution">
    <text evidence="2">The sequence shown here is derived from an EMBL/GenBank/DDBJ whole genome shotgun (WGS) entry which is preliminary data.</text>
</comment>
<dbReference type="InterPro" id="IPR044974">
    <property type="entry name" value="Disease_R_plants"/>
</dbReference>
<dbReference type="InterPro" id="IPR032675">
    <property type="entry name" value="LRR_dom_sf"/>
</dbReference>
<dbReference type="InterPro" id="IPR035897">
    <property type="entry name" value="Toll_tir_struct_dom_sf"/>
</dbReference>
<dbReference type="GO" id="GO:0043531">
    <property type="term" value="F:ADP binding"/>
    <property type="evidence" value="ECO:0007669"/>
    <property type="project" value="InterPro"/>
</dbReference>
<feature type="domain" description="NB-ARC" evidence="1">
    <location>
        <begin position="88"/>
        <end position="129"/>
    </location>
</feature>
<reference evidence="2" key="1">
    <citation type="journal article" date="2023" name="bioRxiv">
        <title>Improved chromosome-level genome assembly for marigold (Tagetes erecta).</title>
        <authorList>
            <person name="Jiang F."/>
            <person name="Yuan L."/>
            <person name="Wang S."/>
            <person name="Wang H."/>
            <person name="Xu D."/>
            <person name="Wang A."/>
            <person name="Fan W."/>
        </authorList>
    </citation>
    <scope>NUCLEOTIDE SEQUENCE</scope>
    <source>
        <strain evidence="2">WSJ</strain>
        <tissue evidence="2">Leaf</tissue>
    </source>
</reference>
<dbReference type="PRINTS" id="PR00364">
    <property type="entry name" value="DISEASERSIST"/>
</dbReference>
<dbReference type="PANTHER" id="PTHR11017:SF305">
    <property type="entry name" value="TMV RESISTANCE PROTEIN N-LIKE"/>
    <property type="match status" value="1"/>
</dbReference>
<keyword evidence="3" id="KW-1185">Reference proteome</keyword>
<dbReference type="InterPro" id="IPR027417">
    <property type="entry name" value="P-loop_NTPase"/>
</dbReference>
<dbReference type="Pfam" id="PF00931">
    <property type="entry name" value="NB-ARC"/>
    <property type="match status" value="1"/>
</dbReference>
<evidence type="ECO:0000313" key="2">
    <source>
        <dbReference type="EMBL" id="KAK1417722.1"/>
    </source>
</evidence>
<dbReference type="SUPFAM" id="SSF52058">
    <property type="entry name" value="L domain-like"/>
    <property type="match status" value="1"/>
</dbReference>
<dbReference type="GO" id="GO:0006952">
    <property type="term" value="P:defense response"/>
    <property type="evidence" value="ECO:0007669"/>
    <property type="project" value="InterPro"/>
</dbReference>